<proteinExistence type="predicted"/>
<gene>
    <name evidence="1" type="ORF">A464_4296</name>
</gene>
<accession>S5N360</accession>
<evidence type="ECO:0000313" key="2">
    <source>
        <dbReference type="Proteomes" id="UP000015042"/>
    </source>
</evidence>
<dbReference type="AlphaFoldDB" id="S5N360"/>
<sequence length="39" mass="4478">MPVATINDQTFYKVALSNYFLAIAMFRGCHPLAMGRWNE</sequence>
<reference evidence="1 2" key="1">
    <citation type="submission" date="2013-07" db="EMBL/GenBank/DDBJ databases">
        <title>Genome sequence of Salmonella bongori N268-08 - a rare clinical isolate.</title>
        <authorList>
            <person name="Marti R."/>
            <person name="Hagens S."/>
            <person name="Loessner M.J."/>
            <person name="Klumpp J."/>
        </authorList>
    </citation>
    <scope>NUCLEOTIDE SEQUENCE [LARGE SCALE GENOMIC DNA]</scope>
    <source>
        <strain evidence="1 2">N268-08</strain>
    </source>
</reference>
<name>S5N360_SALBN</name>
<dbReference type="EMBL" id="CP006608">
    <property type="protein sequence ID" value="AGR61478.1"/>
    <property type="molecule type" value="Genomic_DNA"/>
</dbReference>
<dbReference type="KEGG" id="sbz:A464_4296"/>
<dbReference type="PATRIC" id="fig|1197719.3.peg.4289"/>
<protein>
    <submittedName>
        <fullName evidence="1">Uncharacterized protein</fullName>
    </submittedName>
</protein>
<organism evidence="1 2">
    <name type="scientific">Salmonella bongori N268-08</name>
    <dbReference type="NCBI Taxonomy" id="1197719"/>
    <lineage>
        <taxon>Bacteria</taxon>
        <taxon>Pseudomonadati</taxon>
        <taxon>Pseudomonadota</taxon>
        <taxon>Gammaproteobacteria</taxon>
        <taxon>Enterobacterales</taxon>
        <taxon>Enterobacteriaceae</taxon>
        <taxon>Salmonella</taxon>
    </lineage>
</organism>
<dbReference type="HOGENOM" id="CLU_3316541_0_0_6"/>
<evidence type="ECO:0000313" key="1">
    <source>
        <dbReference type="EMBL" id="AGR61478.1"/>
    </source>
</evidence>
<dbReference type="Proteomes" id="UP000015042">
    <property type="component" value="Chromosome"/>
</dbReference>